<protein>
    <recommendedName>
        <fullName evidence="5">AAA+ ATPase domain-containing protein</fullName>
    </recommendedName>
</protein>
<dbReference type="EMBL" id="PVZG01000004">
    <property type="protein sequence ID" value="PRY30586.1"/>
    <property type="molecule type" value="Genomic_DNA"/>
</dbReference>
<dbReference type="OrthoDB" id="419933at2"/>
<dbReference type="InterPro" id="IPR054567">
    <property type="entry name" value="NNH7"/>
</dbReference>
<feature type="domain" description="ATPase AAA-type core" evidence="1">
    <location>
        <begin position="329"/>
        <end position="426"/>
    </location>
</feature>
<feature type="domain" description="NACHT N-terminal Helical" evidence="2">
    <location>
        <begin position="3"/>
        <end position="220"/>
    </location>
</feature>
<name>A0A2T0SAZ3_9ACTN</name>
<evidence type="ECO:0000313" key="3">
    <source>
        <dbReference type="EMBL" id="PRY30586.1"/>
    </source>
</evidence>
<gene>
    <name evidence="3" type="ORF">CLV70_104138</name>
</gene>
<evidence type="ECO:0008006" key="5">
    <source>
        <dbReference type="Google" id="ProtNLM"/>
    </source>
</evidence>
<accession>A0A2T0SAZ3</accession>
<dbReference type="InterPro" id="IPR003959">
    <property type="entry name" value="ATPase_AAA_core"/>
</dbReference>
<dbReference type="AlphaFoldDB" id="A0A2T0SAZ3"/>
<dbReference type="Pfam" id="PF00004">
    <property type="entry name" value="AAA"/>
    <property type="match status" value="1"/>
</dbReference>
<reference evidence="3 4" key="1">
    <citation type="submission" date="2018-03" db="EMBL/GenBank/DDBJ databases">
        <title>Genomic Encyclopedia of Archaeal and Bacterial Type Strains, Phase II (KMG-II): from individual species to whole genera.</title>
        <authorList>
            <person name="Goeker M."/>
        </authorList>
    </citation>
    <scope>NUCLEOTIDE SEQUENCE [LARGE SCALE GENOMIC DNA]</scope>
    <source>
        <strain evidence="3 4">DSM 45348</strain>
    </source>
</reference>
<dbReference type="InterPro" id="IPR027417">
    <property type="entry name" value="P-loop_NTPase"/>
</dbReference>
<evidence type="ECO:0000259" key="1">
    <source>
        <dbReference type="Pfam" id="PF00004"/>
    </source>
</evidence>
<dbReference type="GO" id="GO:0016887">
    <property type="term" value="F:ATP hydrolysis activity"/>
    <property type="evidence" value="ECO:0007669"/>
    <property type="project" value="InterPro"/>
</dbReference>
<evidence type="ECO:0000259" key="2">
    <source>
        <dbReference type="Pfam" id="PF22738"/>
    </source>
</evidence>
<proteinExistence type="predicted"/>
<organism evidence="3 4">
    <name type="scientific">Pseudosporangium ferrugineum</name>
    <dbReference type="NCBI Taxonomy" id="439699"/>
    <lineage>
        <taxon>Bacteria</taxon>
        <taxon>Bacillati</taxon>
        <taxon>Actinomycetota</taxon>
        <taxon>Actinomycetes</taxon>
        <taxon>Micromonosporales</taxon>
        <taxon>Micromonosporaceae</taxon>
        <taxon>Pseudosporangium</taxon>
    </lineage>
</organism>
<dbReference type="Pfam" id="PF22738">
    <property type="entry name" value="NNH7"/>
    <property type="match status" value="1"/>
</dbReference>
<dbReference type="GO" id="GO:0005524">
    <property type="term" value="F:ATP binding"/>
    <property type="evidence" value="ECO:0007669"/>
    <property type="project" value="InterPro"/>
</dbReference>
<dbReference type="Proteomes" id="UP000239209">
    <property type="component" value="Unassembled WGS sequence"/>
</dbReference>
<comment type="caution">
    <text evidence="3">The sequence shown here is derived from an EMBL/GenBank/DDBJ whole genome shotgun (WGS) entry which is preliminary data.</text>
</comment>
<dbReference type="SUPFAM" id="SSF52540">
    <property type="entry name" value="P-loop containing nucleoside triphosphate hydrolases"/>
    <property type="match status" value="1"/>
</dbReference>
<dbReference type="Gene3D" id="3.40.50.300">
    <property type="entry name" value="P-loop containing nucleotide triphosphate hydrolases"/>
    <property type="match status" value="1"/>
</dbReference>
<sequence>MPNSLSYSDAVKLLSGSGPVGRAVDNLLGGVLSVATAGGSDLAISLFDAKTEVIRLGGLVAAKIGDSVRGLGRHERSERLQAAHAVLVVAAFFEEADACLAGSGLRVPAFTRDEQLGLVAGAGQGTLVDRLPAVPLPSPDVPYETLLGHLRAWFAGEAARLAAHLPGLAVWDEADERARRTVTGLLERRLPGAAVDRYDEVHRRLAGEIPEFALWADRLEARATARGLHRLEELLLSAASGRAPGRQRAALARVYRAELDRPVLGGDTGDQPLPTLGAAYLDPRFRVKAAGRGAHPADEQWWRDAPVRTDFAAFLAVHLTTTRATEAPMLLLGQPGAGKSSLTRIFAARLPAGDFFACRVALREVPAEAEIQDQVEGALRHAIGETVSWAELSRDAGGALPVILLDGFDELLQAAGRHHSGYLQRVARFQQREAALGRPVAVLVTTRIAVADRARLPAGALAVRLEPFDGAQIERWLSVWNATGGLARPLAPELALRYRILAEQPLLLLMLALYHATGNALPDGAAIESGQLYERLLASFAEREVRRVHGAQPEAAVPELVEQELLRLSVVAFAMFHRLRLWITEGELDADLDGLGIAASPAGRGGALRGSLTAGQEMVGRFFFIQRAQAVLDDHVRRTYEFLHATFGEYLVARLVVRAVRDAQARTVPGALASSSGTPGGGDDLLRSLLGFTPLTARATVVRFVKGLLDGPGRDEVRAWLVDRTAEALTRPRYAESRYRPVAKRIDHWMATYSFNLLLLTAACGADVRASELFPGEDDPAALLRNSALQWQAAVPGDMWMDAIEVLRVTRVRHEGRRDIVLCYTREWAPDFPEPVDVYWLNRREPGGRGEEGFEAAVEMATAVRSMVLTNHLSDDALLHAVEPLLHLVPGALTRFSAHAGDHRSVAHSLVRMWVASSLDEALAAYAEVAEAATDLRRGGLPAECRGATELLLGAMRADAHRMPPETVLRIVGELVGGAILSPVAASSAVHCLVTSGAAGDPPGARLVSDLRGLSAGQAADDDSGVLEM</sequence>
<keyword evidence="4" id="KW-1185">Reference proteome</keyword>
<dbReference type="RefSeq" id="WP_106126213.1">
    <property type="nucleotide sequence ID" value="NZ_PVZG01000004.1"/>
</dbReference>
<evidence type="ECO:0000313" key="4">
    <source>
        <dbReference type="Proteomes" id="UP000239209"/>
    </source>
</evidence>